<sequence length="478" mass="53639">MANAIGRQSLANIACHVLDPATSSHRCSRHGWNFRALQPLAWLRVRVRAASPKPSVGLPPPGRAEVGGGSWEPKQGHAWKGALGRMMVLASPGLVAVPHRAAACGRGEIRDTAEAAAGLGWLAGKEADGNRKPKTYAFLICLWGASAEYMVGAMVLGASIRKTGSKHHRVCLYTDDVPQEHIRELSKLWRCKLITHVDAVMDQLSFPDKEERFAKVFTKLRGLGLTEYEKVLMMDIDLLVRSNIDDLFELPAPAALRRGMNEWGLAQHGKPIDGRSFLLGEDKSMPRWSWGQGTGINAGVMLWQPNQDVLDQMLAELSEPNHPEHVKGNGPEQDYLSRYWADAPWTYIGAQYNFQLHQMFFALHPDRVQYAERANLLQNPENIKIVHYSGKPTAKPWHRVLDETWKEFWPSRARDEEYVKLFAEEFMGYWLWVKRDPKIFESHASGWDMAGIELNEETGEGSSVDVMGWSSDGPAVID</sequence>
<evidence type="ECO:0000256" key="1">
    <source>
        <dbReference type="SAM" id="MobiDB-lite"/>
    </source>
</evidence>
<protein>
    <submittedName>
        <fullName evidence="2">Uncharacterized protein R707</fullName>
    </submittedName>
</protein>
<dbReference type="InterPro" id="IPR050587">
    <property type="entry name" value="GNT1/Glycosyltrans_8"/>
</dbReference>
<dbReference type="SUPFAM" id="SSF53448">
    <property type="entry name" value="Nucleotide-diphospho-sugar transferases"/>
    <property type="match status" value="1"/>
</dbReference>
<evidence type="ECO:0000313" key="3">
    <source>
        <dbReference type="Proteomes" id="UP001642464"/>
    </source>
</evidence>
<dbReference type="InterPro" id="IPR002495">
    <property type="entry name" value="Glyco_trans_8"/>
</dbReference>
<dbReference type="Proteomes" id="UP001642464">
    <property type="component" value="Unassembled WGS sequence"/>
</dbReference>
<comment type="caution">
    <text evidence="2">The sequence shown here is derived from an EMBL/GenBank/DDBJ whole genome shotgun (WGS) entry which is preliminary data.</text>
</comment>
<keyword evidence="3" id="KW-1185">Reference proteome</keyword>
<organism evidence="2 3">
    <name type="scientific">Durusdinium trenchii</name>
    <dbReference type="NCBI Taxonomy" id="1381693"/>
    <lineage>
        <taxon>Eukaryota</taxon>
        <taxon>Sar</taxon>
        <taxon>Alveolata</taxon>
        <taxon>Dinophyceae</taxon>
        <taxon>Suessiales</taxon>
        <taxon>Symbiodiniaceae</taxon>
        <taxon>Durusdinium</taxon>
    </lineage>
</organism>
<gene>
    <name evidence="2" type="ORF">SCF082_LOCUS52064</name>
</gene>
<proteinExistence type="predicted"/>
<dbReference type="EMBL" id="CAXAMM010043907">
    <property type="protein sequence ID" value="CAK9112284.1"/>
    <property type="molecule type" value="Genomic_DNA"/>
</dbReference>
<feature type="region of interest" description="Disordered" evidence="1">
    <location>
        <begin position="52"/>
        <end position="71"/>
    </location>
</feature>
<reference evidence="2 3" key="1">
    <citation type="submission" date="2024-02" db="EMBL/GenBank/DDBJ databases">
        <authorList>
            <person name="Chen Y."/>
            <person name="Shah S."/>
            <person name="Dougan E. K."/>
            <person name="Thang M."/>
            <person name="Chan C."/>
        </authorList>
    </citation>
    <scope>NUCLEOTIDE SEQUENCE [LARGE SCALE GENOMIC DNA]</scope>
</reference>
<accession>A0ABP0SIR3</accession>
<dbReference type="InterPro" id="IPR029044">
    <property type="entry name" value="Nucleotide-diphossugar_trans"/>
</dbReference>
<dbReference type="PANTHER" id="PTHR11183">
    <property type="entry name" value="GLYCOGENIN SUBFAMILY MEMBER"/>
    <property type="match status" value="1"/>
</dbReference>
<name>A0ABP0SIR3_9DINO</name>
<dbReference type="Gene3D" id="3.90.550.10">
    <property type="entry name" value="Spore Coat Polysaccharide Biosynthesis Protein SpsA, Chain A"/>
    <property type="match status" value="1"/>
</dbReference>
<evidence type="ECO:0000313" key="2">
    <source>
        <dbReference type="EMBL" id="CAK9112284.1"/>
    </source>
</evidence>
<dbReference type="Pfam" id="PF01501">
    <property type="entry name" value="Glyco_transf_8"/>
    <property type="match status" value="1"/>
</dbReference>